<comment type="caution">
    <text evidence="1">The sequence shown here is derived from an EMBL/GenBank/DDBJ whole genome shotgun (WGS) entry which is preliminary data.</text>
</comment>
<dbReference type="RefSeq" id="WP_208306881.1">
    <property type="nucleotide sequence ID" value="NZ_JAGETX010000002.1"/>
</dbReference>
<protein>
    <recommendedName>
        <fullName evidence="3">DUF4377 domain-containing protein</fullName>
    </recommendedName>
</protein>
<accession>A0ABS3T9J8</accession>
<dbReference type="PROSITE" id="PS51257">
    <property type="entry name" value="PROKAR_LIPOPROTEIN"/>
    <property type="match status" value="1"/>
</dbReference>
<name>A0ABS3T9J8_9BACT</name>
<dbReference type="Proteomes" id="UP000670527">
    <property type="component" value="Unassembled WGS sequence"/>
</dbReference>
<proteinExistence type="predicted"/>
<evidence type="ECO:0000313" key="2">
    <source>
        <dbReference type="Proteomes" id="UP000670527"/>
    </source>
</evidence>
<sequence>MRPFIYSTLLLLLTLGSCQEDNDAVPLSCASNAEEVKKITDANGRVNFDATLKRYTISRAEPGTYDVVDVGVLCDDYLPKDLQMANTKVLFSGIYYKHNQPSGLPVGTTYYYLALSEVKAE</sequence>
<organism evidence="1 2">
    <name type="scientific">Hymenobacter defluvii</name>
    <dbReference type="NCBI Taxonomy" id="2054411"/>
    <lineage>
        <taxon>Bacteria</taxon>
        <taxon>Pseudomonadati</taxon>
        <taxon>Bacteroidota</taxon>
        <taxon>Cytophagia</taxon>
        <taxon>Cytophagales</taxon>
        <taxon>Hymenobacteraceae</taxon>
        <taxon>Hymenobacter</taxon>
    </lineage>
</organism>
<evidence type="ECO:0008006" key="3">
    <source>
        <dbReference type="Google" id="ProtNLM"/>
    </source>
</evidence>
<dbReference type="EMBL" id="JAGETX010000002">
    <property type="protein sequence ID" value="MBO3270318.1"/>
    <property type="molecule type" value="Genomic_DNA"/>
</dbReference>
<reference evidence="1 2" key="1">
    <citation type="submission" date="2021-03" db="EMBL/GenBank/DDBJ databases">
        <authorList>
            <person name="Kim M.K."/>
        </authorList>
    </citation>
    <scope>NUCLEOTIDE SEQUENCE [LARGE SCALE GENOMIC DNA]</scope>
    <source>
        <strain evidence="1 2">BT507</strain>
    </source>
</reference>
<evidence type="ECO:0000313" key="1">
    <source>
        <dbReference type="EMBL" id="MBO3270318.1"/>
    </source>
</evidence>
<keyword evidence="2" id="KW-1185">Reference proteome</keyword>
<gene>
    <name evidence="1" type="ORF">J4D97_06645</name>
</gene>